<organism evidence="4 5">
    <name type="scientific">Microbulbifer salipaludis</name>
    <dbReference type="NCBI Taxonomy" id="187980"/>
    <lineage>
        <taxon>Bacteria</taxon>
        <taxon>Pseudomonadati</taxon>
        <taxon>Pseudomonadota</taxon>
        <taxon>Gammaproteobacteria</taxon>
        <taxon>Cellvibrionales</taxon>
        <taxon>Microbulbiferaceae</taxon>
        <taxon>Microbulbifer</taxon>
    </lineage>
</organism>
<protein>
    <submittedName>
        <fullName evidence="4">Uncharacterized protein</fullName>
    </submittedName>
</protein>
<evidence type="ECO:0000313" key="5">
    <source>
        <dbReference type="Proteomes" id="UP000664293"/>
    </source>
</evidence>
<feature type="coiled-coil region" evidence="1">
    <location>
        <begin position="621"/>
        <end position="648"/>
    </location>
</feature>
<gene>
    <name evidence="4" type="ORF">JF535_11000</name>
</gene>
<evidence type="ECO:0000313" key="4">
    <source>
        <dbReference type="EMBL" id="MBN8431378.1"/>
    </source>
</evidence>
<keyword evidence="1" id="KW-0175">Coiled coil</keyword>
<evidence type="ECO:0000256" key="1">
    <source>
        <dbReference type="SAM" id="Coils"/>
    </source>
</evidence>
<dbReference type="Proteomes" id="UP000664293">
    <property type="component" value="Unassembled WGS sequence"/>
</dbReference>
<feature type="compositionally biased region" description="Low complexity" evidence="2">
    <location>
        <begin position="112"/>
        <end position="126"/>
    </location>
</feature>
<evidence type="ECO:0000256" key="3">
    <source>
        <dbReference type="SAM" id="Phobius"/>
    </source>
</evidence>
<keyword evidence="3" id="KW-0472">Membrane</keyword>
<evidence type="ECO:0000256" key="2">
    <source>
        <dbReference type="SAM" id="MobiDB-lite"/>
    </source>
</evidence>
<reference evidence="4 5" key="1">
    <citation type="submission" date="2020-12" db="EMBL/GenBank/DDBJ databases">
        <title>Oil enriched cultivation method for isolating marine PHA-producing bacteria.</title>
        <authorList>
            <person name="Zheng W."/>
            <person name="Yu S."/>
            <person name="Huang Y."/>
        </authorList>
    </citation>
    <scope>NUCLEOTIDE SEQUENCE [LARGE SCALE GENOMIC DNA]</scope>
    <source>
        <strain evidence="4 5">SN0-2</strain>
    </source>
</reference>
<accession>A0ABS3E7U3</accession>
<dbReference type="EMBL" id="JAEKJR010000002">
    <property type="protein sequence ID" value="MBN8431378.1"/>
    <property type="molecule type" value="Genomic_DNA"/>
</dbReference>
<dbReference type="RefSeq" id="WP_207002029.1">
    <property type="nucleotide sequence ID" value="NZ_JAEKJR010000002.1"/>
</dbReference>
<feature type="transmembrane region" description="Helical" evidence="3">
    <location>
        <begin position="222"/>
        <end position="245"/>
    </location>
</feature>
<keyword evidence="3" id="KW-1133">Transmembrane helix</keyword>
<proteinExistence type="predicted"/>
<feature type="transmembrane region" description="Helical" evidence="3">
    <location>
        <begin position="177"/>
        <end position="210"/>
    </location>
</feature>
<keyword evidence="5" id="KW-1185">Reference proteome</keyword>
<name>A0ABS3E7U3_9GAMM</name>
<keyword evidence="3" id="KW-0812">Transmembrane</keyword>
<sequence length="864" mass="92781">MSAQQKYQIVSAGKVLRARNPAEVLAQMSSAFSISAQQARKLFVKGWVIKDGLSSGQVVHYRTQLHQIGLKIEVHPAGKFDNRAILARMQFARKRKARQATEVTAEPSAERPQAAPSEKAEPAPSSTHTTRSGLPNKHVQDTAGGGGEASSARAQLEALFSPDAAHRPVSTARNLGLLVPLVSAALVPALFCGALLLLLAGFASALWSIGAAILAGTFGPGVVLGALLKLILVTLIGALLVYPYFSNTFSVSPGEGNGLRLRKQEAPGLFLLLEVLEAKTGLSIAGAVAGPKTLAPGRQAFGTPVQLTPGAEVTVITSATGQRTLSLGLGAIACLQGGDLLALVARAMSYHQGPLVRAAVYCSIGSGQKLQSLQDALEGQNTLLNTAGEPAAPLKPVHKLLAACGLAAVPLIERVQSLHRVASGALARRLEARADAVAAQITGSDAFASFAERWNQLVHADLVSGEINREAMLTGRRLLDVPHAVQWLFRSLDEDTRNSIEMAMGEDTDYWSLNEPAGHTRIAAVEEWQISSVLQRSDFSLQKLFVAFDALCVQSSRLGMDERCRAVENSQLLTASKEVEAAQQVLSEYFNRAIPADFLPLHGPSIAELSEMALQETIDWLRSRLIDLQELEQRLAQLQLRGARIQLGAALVRANVRVDPRSYDLCGSTPSAAEESRKDNRARIEECRQQRTQIHSLFFQRIQRAMAAMPAADRSVVGEALQQLKQFETLREPLASLSSSGDLLGELIEQIPTTEFPEALVQKYTQLAVQQIRQVHQRLAEQSGLVPQALLDKLEAYGAGETGIPVSQRGNDLAGAVQGMELRCKSAAAVVVEAYHTVLANVLGLCLKEEGRQKVKPLRLVGAL</sequence>
<comment type="caution">
    <text evidence="4">The sequence shown here is derived from an EMBL/GenBank/DDBJ whole genome shotgun (WGS) entry which is preliminary data.</text>
</comment>
<feature type="region of interest" description="Disordered" evidence="2">
    <location>
        <begin position="97"/>
        <end position="148"/>
    </location>
</feature>